<evidence type="ECO:0000313" key="2">
    <source>
        <dbReference type="Proteomes" id="UP000198806"/>
    </source>
</evidence>
<dbReference type="EMBL" id="FOWD01000072">
    <property type="protein sequence ID" value="SFO68975.1"/>
    <property type="molecule type" value="Genomic_DNA"/>
</dbReference>
<dbReference type="AlphaFoldDB" id="A0A1I5J845"/>
<dbReference type="InterPro" id="IPR036102">
    <property type="entry name" value="OsmC/Ohrsf"/>
</dbReference>
<dbReference type="Pfam" id="PF02566">
    <property type="entry name" value="OsmC"/>
    <property type="match status" value="1"/>
</dbReference>
<protein>
    <submittedName>
        <fullName evidence="1">Uncharacterized OsmC-related protein</fullName>
    </submittedName>
</protein>
<organism evidence="1 2">
    <name type="scientific">Anaerocolumna aminovalerica</name>
    <dbReference type="NCBI Taxonomy" id="1527"/>
    <lineage>
        <taxon>Bacteria</taxon>
        <taxon>Bacillati</taxon>
        <taxon>Bacillota</taxon>
        <taxon>Clostridia</taxon>
        <taxon>Lachnospirales</taxon>
        <taxon>Lachnospiraceae</taxon>
        <taxon>Anaerocolumna</taxon>
    </lineage>
</organism>
<gene>
    <name evidence="1" type="ORF">SAMN04489757_1722</name>
</gene>
<evidence type="ECO:0000313" key="1">
    <source>
        <dbReference type="EMBL" id="SFO68975.1"/>
    </source>
</evidence>
<keyword evidence="2" id="KW-1185">Reference proteome</keyword>
<accession>A0A1I5J845</accession>
<dbReference type="Proteomes" id="UP000198806">
    <property type="component" value="Unassembled WGS sequence"/>
</dbReference>
<dbReference type="PANTHER" id="PTHR35368:SF1">
    <property type="entry name" value="HYDROPEROXIDE REDUCTASE"/>
    <property type="match status" value="1"/>
</dbReference>
<proteinExistence type="predicted"/>
<sequence length="146" mass="15959">MAIEKINAELKLMDGLKVEGSAGNFKITMDQAKEAGGDNQGMCPGEAFLNALGGCKCMVAKILSKSADIKLKELYIKMEGEMDSDGFTGKNKDAKIGFSSIKTKYNISADNSEDEIKNFINTIESKCPMQDTIVNDPKMDYELNII</sequence>
<dbReference type="InterPro" id="IPR015946">
    <property type="entry name" value="KH_dom-like_a/b"/>
</dbReference>
<dbReference type="InterPro" id="IPR003718">
    <property type="entry name" value="OsmC/Ohr_fam"/>
</dbReference>
<dbReference type="RefSeq" id="WP_091689382.1">
    <property type="nucleotide sequence ID" value="NZ_BAABFM010000049.1"/>
</dbReference>
<dbReference type="STRING" id="1527.SAMN04489757_1722"/>
<dbReference type="Gene3D" id="3.30.300.20">
    <property type="match status" value="1"/>
</dbReference>
<dbReference type="SUPFAM" id="SSF82784">
    <property type="entry name" value="OsmC-like"/>
    <property type="match status" value="1"/>
</dbReference>
<dbReference type="OrthoDB" id="1433018at2"/>
<dbReference type="PANTHER" id="PTHR35368">
    <property type="entry name" value="HYDROPEROXIDE REDUCTASE"/>
    <property type="match status" value="1"/>
</dbReference>
<reference evidence="1 2" key="1">
    <citation type="submission" date="2016-10" db="EMBL/GenBank/DDBJ databases">
        <authorList>
            <person name="de Groot N.N."/>
        </authorList>
    </citation>
    <scope>NUCLEOTIDE SEQUENCE [LARGE SCALE GENOMIC DNA]</scope>
    <source>
        <strain evidence="1 2">DSM 1283</strain>
    </source>
</reference>
<name>A0A1I5J845_9FIRM</name>
<dbReference type="InterPro" id="IPR052924">
    <property type="entry name" value="OsmC/Ohr_hydroprdx_reductase"/>
</dbReference>